<dbReference type="InterPro" id="IPR018800">
    <property type="entry name" value="PRCC"/>
</dbReference>
<proteinExistence type="predicted"/>
<reference evidence="2" key="1">
    <citation type="journal article" date="2021" name="bioRxiv">
        <title>Whole Genome Assembly and Annotation of Northern Wild Rice, Zizania palustris L., Supports a Whole Genome Duplication in the Zizania Genus.</title>
        <authorList>
            <person name="Haas M."/>
            <person name="Kono T."/>
            <person name="Macchietto M."/>
            <person name="Millas R."/>
            <person name="McGilp L."/>
            <person name="Shao M."/>
            <person name="Duquette J."/>
            <person name="Hirsch C.N."/>
            <person name="Kimball J."/>
        </authorList>
    </citation>
    <scope>NUCLEOTIDE SEQUENCE</scope>
    <source>
        <tissue evidence="2">Fresh leaf tissue</tissue>
    </source>
</reference>
<dbReference type="AlphaFoldDB" id="A0A8J5SN55"/>
<dbReference type="EMBL" id="JAAALK010000287">
    <property type="protein sequence ID" value="KAG8058239.1"/>
    <property type="molecule type" value="Genomic_DNA"/>
</dbReference>
<accession>A0A8J5SN55</accession>
<gene>
    <name evidence="2" type="ORF">GUJ93_ZPchr0002g24784</name>
</gene>
<dbReference type="PANTHER" id="PTHR13621">
    <property type="entry name" value="PROLINE-RICH PROTEIN PRCC"/>
    <property type="match status" value="1"/>
</dbReference>
<organism evidence="2 3">
    <name type="scientific">Zizania palustris</name>
    <name type="common">Northern wild rice</name>
    <dbReference type="NCBI Taxonomy" id="103762"/>
    <lineage>
        <taxon>Eukaryota</taxon>
        <taxon>Viridiplantae</taxon>
        <taxon>Streptophyta</taxon>
        <taxon>Embryophyta</taxon>
        <taxon>Tracheophyta</taxon>
        <taxon>Spermatophyta</taxon>
        <taxon>Magnoliopsida</taxon>
        <taxon>Liliopsida</taxon>
        <taxon>Poales</taxon>
        <taxon>Poaceae</taxon>
        <taxon>BOP clade</taxon>
        <taxon>Oryzoideae</taxon>
        <taxon>Oryzeae</taxon>
        <taxon>Zizaniinae</taxon>
        <taxon>Zizania</taxon>
    </lineage>
</organism>
<protein>
    <submittedName>
        <fullName evidence="2">Uncharacterized protein</fullName>
    </submittedName>
</protein>
<feature type="compositionally biased region" description="Pro residues" evidence="1">
    <location>
        <begin position="246"/>
        <end position="255"/>
    </location>
</feature>
<feature type="region of interest" description="Disordered" evidence="1">
    <location>
        <begin position="119"/>
        <end position="255"/>
    </location>
</feature>
<sequence>MTRGRKRRASRAETVLEGWAKRMGFSSGAARRRASAAAAALRAVGRGVAASRVPIRVAMAAALWSEVCPLFSPRSRRRGGRAAPAVGDQLARPREADADGRIVDGACLDAAGRRGRRGGLGRVLLMSRRPPPHDAPSARKVRKASKDELIPNEWECKPDSAPLFSSLPSPKSGPVFSSAIPPPKSSSSSASSGNPKRVVQFRPPPIHQPTGDSSDEEEDAAEKRRPSETEARPPLSAASGPVSSFLPPPKHFLGL</sequence>
<name>A0A8J5SN55_ZIZPA</name>
<dbReference type="Proteomes" id="UP000729402">
    <property type="component" value="Unassembled WGS sequence"/>
</dbReference>
<keyword evidence="3" id="KW-1185">Reference proteome</keyword>
<evidence type="ECO:0000256" key="1">
    <source>
        <dbReference type="SAM" id="MobiDB-lite"/>
    </source>
</evidence>
<feature type="compositionally biased region" description="Basic and acidic residues" evidence="1">
    <location>
        <begin position="144"/>
        <end position="158"/>
    </location>
</feature>
<dbReference type="PANTHER" id="PTHR13621:SF2">
    <property type="entry name" value="PROLINE-RICH PROTEIN PRCC"/>
    <property type="match status" value="1"/>
</dbReference>
<evidence type="ECO:0000313" key="2">
    <source>
        <dbReference type="EMBL" id="KAG8058239.1"/>
    </source>
</evidence>
<dbReference type="GO" id="GO:0005634">
    <property type="term" value="C:nucleus"/>
    <property type="evidence" value="ECO:0007669"/>
    <property type="project" value="TreeGrafter"/>
</dbReference>
<comment type="caution">
    <text evidence="2">The sequence shown here is derived from an EMBL/GenBank/DDBJ whole genome shotgun (WGS) entry which is preliminary data.</text>
</comment>
<feature type="region of interest" description="Disordered" evidence="1">
    <location>
        <begin position="75"/>
        <end position="97"/>
    </location>
</feature>
<evidence type="ECO:0000313" key="3">
    <source>
        <dbReference type="Proteomes" id="UP000729402"/>
    </source>
</evidence>
<reference evidence="2" key="2">
    <citation type="submission" date="2021-02" db="EMBL/GenBank/DDBJ databases">
        <authorList>
            <person name="Kimball J.A."/>
            <person name="Haas M.W."/>
            <person name="Macchietto M."/>
            <person name="Kono T."/>
            <person name="Duquette J."/>
            <person name="Shao M."/>
        </authorList>
    </citation>
    <scope>NUCLEOTIDE SEQUENCE</scope>
    <source>
        <tissue evidence="2">Fresh leaf tissue</tissue>
    </source>
</reference>
<feature type="compositionally biased region" description="Basic and acidic residues" evidence="1">
    <location>
        <begin position="221"/>
        <end position="231"/>
    </location>
</feature>